<dbReference type="GO" id="GO:0019867">
    <property type="term" value="C:outer membrane"/>
    <property type="evidence" value="ECO:0007669"/>
    <property type="project" value="TreeGrafter"/>
</dbReference>
<dbReference type="GO" id="GO:0008745">
    <property type="term" value="F:N-acetylmuramoyl-L-alanine amidase activity"/>
    <property type="evidence" value="ECO:0007669"/>
    <property type="project" value="UniProtKB-EC"/>
</dbReference>
<evidence type="ECO:0000313" key="8">
    <source>
        <dbReference type="Proteomes" id="UP000249005"/>
    </source>
</evidence>
<dbReference type="SUPFAM" id="SSF47090">
    <property type="entry name" value="PGBD-like"/>
    <property type="match status" value="1"/>
</dbReference>
<dbReference type="Pfam" id="PF01471">
    <property type="entry name" value="PG_binding_1"/>
    <property type="match status" value="1"/>
</dbReference>
<evidence type="ECO:0000259" key="6">
    <source>
        <dbReference type="SMART" id="SM00644"/>
    </source>
</evidence>
<gene>
    <name evidence="7" type="primary">amiD</name>
    <name evidence="7" type="ORF">NCTC12151_01379</name>
</gene>
<dbReference type="Proteomes" id="UP000249005">
    <property type="component" value="Chromosome 1"/>
</dbReference>
<dbReference type="OrthoDB" id="9794842at2"/>
<accession>A0A2X4UY33</accession>
<dbReference type="PROSITE" id="PS51257">
    <property type="entry name" value="PROKAR_LIPOPROTEIN"/>
    <property type="match status" value="1"/>
</dbReference>
<dbReference type="Pfam" id="PF01510">
    <property type="entry name" value="Amidase_2"/>
    <property type="match status" value="1"/>
</dbReference>
<dbReference type="GO" id="GO:0009253">
    <property type="term" value="P:peptidoglycan catabolic process"/>
    <property type="evidence" value="ECO:0007669"/>
    <property type="project" value="InterPro"/>
</dbReference>
<evidence type="ECO:0000256" key="2">
    <source>
        <dbReference type="ARBA" id="ARBA00007553"/>
    </source>
</evidence>
<dbReference type="InterPro" id="IPR051206">
    <property type="entry name" value="NAMLAA_amidase_2"/>
</dbReference>
<dbReference type="KEGG" id="lri:NCTC12151_01379"/>
<dbReference type="Gene3D" id="1.10.101.10">
    <property type="entry name" value="PGBD-like superfamily/PGBD"/>
    <property type="match status" value="1"/>
</dbReference>
<dbReference type="CDD" id="cd06583">
    <property type="entry name" value="PGRP"/>
    <property type="match status" value="1"/>
</dbReference>
<feature type="domain" description="N-acetylmuramoyl-L-alanine amidase" evidence="6">
    <location>
        <begin position="31"/>
        <end position="177"/>
    </location>
</feature>
<dbReference type="SMART" id="SM00644">
    <property type="entry name" value="Ami_2"/>
    <property type="match status" value="1"/>
</dbReference>
<sequence length="277" mass="31419">MRGRYSIVLLLFLGIVSGCSSFKERSGYWVDDRYPAKGNEPRIQTLIFHYTAENADVSLKVLTGDRVSSHYLVDRVPQEVSGKPVVLQLVPESQKAWHAGASFWRGQSRLNDTSIGIEIVNWGYRNTPGVEPWEPYTEQQIELLIALSQDIVQRYGIRPENVLGHSDVSPQRKVDPGPLFPWERLARAGIGAWPDSRVVSERLKIRREQPTVSVVELQDSLRRYGYEVSDSGRLDEQTRSAVRAFQMHFRPANYSGEPDAETIAILDALLIKYHDGI</sequence>
<comment type="similarity">
    <text evidence="2">Belongs to the N-acetylmuramoyl-L-alanine amidase 2 family.</text>
</comment>
<evidence type="ECO:0000256" key="1">
    <source>
        <dbReference type="ARBA" id="ARBA00001561"/>
    </source>
</evidence>
<dbReference type="PANTHER" id="PTHR30417:SF1">
    <property type="entry name" value="N-ACETYLMURAMOYL-L-ALANINE AMIDASE AMID"/>
    <property type="match status" value="1"/>
</dbReference>
<dbReference type="InterPro" id="IPR002502">
    <property type="entry name" value="Amidase_domain"/>
</dbReference>
<dbReference type="SUPFAM" id="SSF55846">
    <property type="entry name" value="N-acetylmuramoyl-L-alanine amidase-like"/>
    <property type="match status" value="1"/>
</dbReference>
<dbReference type="EMBL" id="LS483470">
    <property type="protein sequence ID" value="SQI39532.1"/>
    <property type="molecule type" value="Genomic_DNA"/>
</dbReference>
<organism evidence="7 8">
    <name type="scientific">Leminorella richardii</name>
    <dbReference type="NCBI Taxonomy" id="158841"/>
    <lineage>
        <taxon>Bacteria</taxon>
        <taxon>Pseudomonadati</taxon>
        <taxon>Pseudomonadota</taxon>
        <taxon>Gammaproteobacteria</taxon>
        <taxon>Enterobacterales</taxon>
        <taxon>Budviciaceae</taxon>
        <taxon>Leminorella</taxon>
    </lineage>
</organism>
<evidence type="ECO:0000256" key="3">
    <source>
        <dbReference type="ARBA" id="ARBA00011901"/>
    </source>
</evidence>
<dbReference type="PANTHER" id="PTHR30417">
    <property type="entry name" value="N-ACETYLMURAMOYL-L-ALANINE AMIDASE AMID"/>
    <property type="match status" value="1"/>
</dbReference>
<evidence type="ECO:0000256" key="4">
    <source>
        <dbReference type="ARBA" id="ARBA00022801"/>
    </source>
</evidence>
<reference evidence="7 8" key="1">
    <citation type="submission" date="2018-06" db="EMBL/GenBank/DDBJ databases">
        <authorList>
            <consortium name="Pathogen Informatics"/>
            <person name="Doyle S."/>
        </authorList>
    </citation>
    <scope>NUCLEOTIDE SEQUENCE [LARGE SCALE GENOMIC DNA]</scope>
    <source>
        <strain evidence="7 8">NCTC12151</strain>
    </source>
</reference>
<dbReference type="FunFam" id="3.40.80.10:FF:000003">
    <property type="entry name" value="N-acetylmuramoyl-L-alanine amidase"/>
    <property type="match status" value="1"/>
</dbReference>
<dbReference type="InterPro" id="IPR002477">
    <property type="entry name" value="Peptidoglycan-bd-like"/>
</dbReference>
<comment type="catalytic activity">
    <reaction evidence="1">
        <text>Hydrolyzes the link between N-acetylmuramoyl residues and L-amino acid residues in certain cell-wall glycopeptides.</text>
        <dbReference type="EC" id="3.5.1.28"/>
    </reaction>
</comment>
<proteinExistence type="inferred from homology"/>
<dbReference type="Gene3D" id="3.40.80.10">
    <property type="entry name" value="Peptidoglycan recognition protein-like"/>
    <property type="match status" value="1"/>
</dbReference>
<keyword evidence="4 7" id="KW-0378">Hydrolase</keyword>
<dbReference type="RefSeq" id="WP_111739966.1">
    <property type="nucleotide sequence ID" value="NZ_LR698987.1"/>
</dbReference>
<dbReference type="InterPro" id="IPR036365">
    <property type="entry name" value="PGBD-like_sf"/>
</dbReference>
<dbReference type="InterPro" id="IPR036366">
    <property type="entry name" value="PGBDSf"/>
</dbReference>
<dbReference type="EC" id="3.5.1.28" evidence="3"/>
<evidence type="ECO:0000256" key="5">
    <source>
        <dbReference type="ARBA" id="ARBA00023316"/>
    </source>
</evidence>
<protein>
    <recommendedName>
        <fullName evidence="3">N-acetylmuramoyl-L-alanine amidase</fullName>
        <ecNumber evidence="3">3.5.1.28</ecNumber>
    </recommendedName>
</protein>
<name>A0A2X4UY33_9GAMM</name>
<dbReference type="GO" id="GO:0009254">
    <property type="term" value="P:peptidoglycan turnover"/>
    <property type="evidence" value="ECO:0007669"/>
    <property type="project" value="TreeGrafter"/>
</dbReference>
<keyword evidence="8" id="KW-1185">Reference proteome</keyword>
<dbReference type="AlphaFoldDB" id="A0A2X4UY33"/>
<keyword evidence="5" id="KW-0961">Cell wall biogenesis/degradation</keyword>
<dbReference type="InterPro" id="IPR036505">
    <property type="entry name" value="Amidase/PGRP_sf"/>
</dbReference>
<dbReference type="GO" id="GO:0071555">
    <property type="term" value="P:cell wall organization"/>
    <property type="evidence" value="ECO:0007669"/>
    <property type="project" value="UniProtKB-KW"/>
</dbReference>
<evidence type="ECO:0000313" key="7">
    <source>
        <dbReference type="EMBL" id="SQI39532.1"/>
    </source>
</evidence>